<dbReference type="RefSeq" id="WP_148757426.1">
    <property type="nucleotide sequence ID" value="NZ_VSRQ01000001.1"/>
</dbReference>
<dbReference type="InterPro" id="IPR001107">
    <property type="entry name" value="Band_7"/>
</dbReference>
<accession>A0A5D3FXN8</accession>
<dbReference type="Proteomes" id="UP000323505">
    <property type="component" value="Unassembled WGS sequence"/>
</dbReference>
<sequence length="630" mass="69666">MSVFILLLLLLLAGAAAGYVYWLGRHVVPADHVGVVRRVWGRPHPDGTYRNVVPNTGRGVLAGTLPPQRPTWLMPWLYTVEAVPRIHIPERMIGVVVAREGRKRPRDRQVALLPKGVDCDHFQNGEAFLLRGGEEGTQAVTLPGGSSYSINTALFEVRTVPRAYVPDGTVGLVKAKDGRVREAGQPFARHVPCDDFQDGTAFLRGGGEQGRQLAVLAGGTFYDINPEMFDVLTTENIGEGKEGLVAAQLQLTSVPVGHTGVVITRDGAEPDEQEKVGPRVDGHRNFRLPWEFVANGGRRGVQQETLKEGSEYALNPWFVRVLLVPTFLLNMEWNKKDSAKKGNYDARLHELDLETSQGIRLRVEVSQSLRIPSAVAPRLVSEFGSSPDSGRLAGGALTDDPQPVQRFVERVLGATVENYFVEITADSTVKEFLSGILDIRTNLSSQVRNALKAWGVEAVRTNIERVRSLDQVYYDERQRIFSEDTRGDLLTRQLEHADAEQAIEFKRMETEKKRLVLEITAEAELLGADHVRLSRMIQDMSKLPVPNYIGGDLSGYLESMPMNLVRNLLEQLRQAEKDKAVAEAPPVQQITQADKKPDPQNNPSSPTKPSGPEKPLRADEQDVGEAGETV</sequence>
<evidence type="ECO:0000256" key="1">
    <source>
        <dbReference type="SAM" id="MobiDB-lite"/>
    </source>
</evidence>
<reference evidence="3 4" key="1">
    <citation type="submission" date="2019-08" db="EMBL/GenBank/DDBJ databases">
        <title>Actinomadura sp. nov. CYP1-5 isolated from mountain soil.</title>
        <authorList>
            <person name="Songsumanus A."/>
            <person name="Kuncharoen N."/>
            <person name="Kudo T."/>
            <person name="Yuki M."/>
            <person name="Igarashi Y."/>
            <person name="Tanasupawat S."/>
        </authorList>
    </citation>
    <scope>NUCLEOTIDE SEQUENCE [LARGE SCALE GENOMIC DNA]</scope>
    <source>
        <strain evidence="3 4">CYP1-5</strain>
    </source>
</reference>
<dbReference type="EMBL" id="VSRQ01000001">
    <property type="protein sequence ID" value="TYK52828.1"/>
    <property type="molecule type" value="Genomic_DNA"/>
</dbReference>
<protein>
    <recommendedName>
        <fullName evidence="2">Band 7 domain-containing protein</fullName>
    </recommendedName>
</protein>
<name>A0A5D3FXN8_9ACTN</name>
<evidence type="ECO:0000313" key="4">
    <source>
        <dbReference type="Proteomes" id="UP000323505"/>
    </source>
</evidence>
<feature type="domain" description="Band 7" evidence="2">
    <location>
        <begin position="299"/>
        <end position="467"/>
    </location>
</feature>
<keyword evidence="4" id="KW-1185">Reference proteome</keyword>
<evidence type="ECO:0000259" key="2">
    <source>
        <dbReference type="Pfam" id="PF01145"/>
    </source>
</evidence>
<comment type="caution">
    <text evidence="3">The sequence shown here is derived from an EMBL/GenBank/DDBJ whole genome shotgun (WGS) entry which is preliminary data.</text>
</comment>
<feature type="compositionally biased region" description="Acidic residues" evidence="1">
    <location>
        <begin position="621"/>
        <end position="630"/>
    </location>
</feature>
<proteinExistence type="predicted"/>
<gene>
    <name evidence="3" type="ORF">FXF68_03485</name>
</gene>
<dbReference type="AlphaFoldDB" id="A0A5D3FXN8"/>
<organism evidence="3 4">
    <name type="scientific">Actinomadura decatromicini</name>
    <dbReference type="NCBI Taxonomy" id="2604572"/>
    <lineage>
        <taxon>Bacteria</taxon>
        <taxon>Bacillati</taxon>
        <taxon>Actinomycetota</taxon>
        <taxon>Actinomycetes</taxon>
        <taxon>Streptosporangiales</taxon>
        <taxon>Thermomonosporaceae</taxon>
        <taxon>Actinomadura</taxon>
    </lineage>
</organism>
<evidence type="ECO:0000313" key="3">
    <source>
        <dbReference type="EMBL" id="TYK52828.1"/>
    </source>
</evidence>
<dbReference type="Pfam" id="PF01145">
    <property type="entry name" value="Band_7"/>
    <property type="match status" value="1"/>
</dbReference>
<feature type="compositionally biased region" description="Polar residues" evidence="1">
    <location>
        <begin position="599"/>
        <end position="608"/>
    </location>
</feature>
<feature type="region of interest" description="Disordered" evidence="1">
    <location>
        <begin position="576"/>
        <end position="630"/>
    </location>
</feature>